<dbReference type="Proteomes" id="UP000470404">
    <property type="component" value="Unassembled WGS sequence"/>
</dbReference>
<protein>
    <submittedName>
        <fullName evidence="1">Uncharacterized protein</fullName>
    </submittedName>
</protein>
<dbReference type="RefSeq" id="WP_067581175.1">
    <property type="nucleotide sequence ID" value="NZ_JAAGNC010000061.1"/>
</dbReference>
<reference evidence="1 2" key="1">
    <citation type="submission" date="2020-01" db="EMBL/GenBank/DDBJ databases">
        <title>Insect and environment-associated Actinomycetes.</title>
        <authorList>
            <person name="Currrie C."/>
            <person name="Chevrette M."/>
            <person name="Carlson C."/>
            <person name="Stubbendieck R."/>
            <person name="Wendt-Pienkowski E."/>
        </authorList>
    </citation>
    <scope>NUCLEOTIDE SEQUENCE [LARGE SCALE GENOMIC DNA]</scope>
    <source>
        <strain evidence="1 2">SID8386</strain>
    </source>
</reference>
<dbReference type="EMBL" id="JAAGNC010000061">
    <property type="protein sequence ID" value="NEC55748.1"/>
    <property type="molecule type" value="Genomic_DNA"/>
</dbReference>
<keyword evidence="2" id="KW-1185">Reference proteome</keyword>
<comment type="caution">
    <text evidence="1">The sequence shown here is derived from an EMBL/GenBank/DDBJ whole genome shotgun (WGS) entry which is preliminary data.</text>
</comment>
<evidence type="ECO:0000313" key="2">
    <source>
        <dbReference type="Proteomes" id="UP000470404"/>
    </source>
</evidence>
<accession>A0ABX0BLP9</accession>
<gene>
    <name evidence="1" type="ORF">G3I59_09125</name>
</gene>
<organism evidence="1 2">
    <name type="scientific">Amycolatopsis rubida</name>
    <dbReference type="NCBI Taxonomy" id="112413"/>
    <lineage>
        <taxon>Bacteria</taxon>
        <taxon>Bacillati</taxon>
        <taxon>Actinomycetota</taxon>
        <taxon>Actinomycetes</taxon>
        <taxon>Pseudonocardiales</taxon>
        <taxon>Pseudonocardiaceae</taxon>
        <taxon>Amycolatopsis</taxon>
    </lineage>
</organism>
<name>A0ABX0BLP9_9PSEU</name>
<proteinExistence type="predicted"/>
<evidence type="ECO:0000313" key="1">
    <source>
        <dbReference type="EMBL" id="NEC55748.1"/>
    </source>
</evidence>
<sequence>MASVFILDIPENRPVVEIADSDPKTIVHKVGPYFAVTSDEPFSIDRRATGCRHAVWYSCLSGLAGFRVSQWDKDQLVMETR</sequence>